<dbReference type="InterPro" id="IPR013083">
    <property type="entry name" value="Znf_RING/FYVE/PHD"/>
</dbReference>
<evidence type="ECO:0000256" key="9">
    <source>
        <dbReference type="SAM" id="Phobius"/>
    </source>
</evidence>
<evidence type="ECO:0000256" key="3">
    <source>
        <dbReference type="ARBA" id="ARBA00022723"/>
    </source>
</evidence>
<dbReference type="Proteomes" id="UP000284706">
    <property type="component" value="Unassembled WGS sequence"/>
</dbReference>
<evidence type="ECO:0000313" key="12">
    <source>
        <dbReference type="Proteomes" id="UP000284706"/>
    </source>
</evidence>
<evidence type="ECO:0000256" key="6">
    <source>
        <dbReference type="ARBA" id="ARBA00022989"/>
    </source>
</evidence>
<dbReference type="GO" id="GO:0016020">
    <property type="term" value="C:membrane"/>
    <property type="evidence" value="ECO:0007669"/>
    <property type="project" value="UniProtKB-SubCell"/>
</dbReference>
<evidence type="ECO:0000256" key="4">
    <source>
        <dbReference type="ARBA" id="ARBA00022771"/>
    </source>
</evidence>
<protein>
    <recommendedName>
        <fullName evidence="10">RING-CH-type domain-containing protein</fullName>
    </recommendedName>
</protein>
<dbReference type="Gene3D" id="3.30.40.10">
    <property type="entry name" value="Zinc/RING finger domain, C3HC4 (zinc finger)"/>
    <property type="match status" value="1"/>
</dbReference>
<dbReference type="AlphaFoldDB" id="A0A409WCB5"/>
<dbReference type="GO" id="GO:0008270">
    <property type="term" value="F:zinc ion binding"/>
    <property type="evidence" value="ECO:0007669"/>
    <property type="project" value="UniProtKB-KW"/>
</dbReference>
<sequence length="536" mass="59697">MAATPTARVPTVNDLRVKLCYICREEESAEDPQQGPARAWTHPCNCTLIAHEQCLLKWIQASQGNAARAPNALKCPQCGTEYEMTSDEPVLLRVMTVSNRILQKLGRYFSVFAAAGVFAVVGTSIYICLTGYGAWALQNFIGKELYDQLLTDDPVNWPWSAWINLPLIPISLILSRFQPTPSVHSLLVPLLIVWPPSPPVGAHAKRIYEYWLSPENANKLPKMRFQRPALWPPPPVAFGLFVVPFIKAFYRIAYRRVYKRVLGTAMPLRTRNGVPPGGLRFNEGPFVIRIRANVEEDNNAPQQGQGRRGGNGQALQPPPPPLIDLDDEPQNNPQNAANAADQPQDPNAEVVEAAEQLIEINASSLGRRVAGALLIPAISNLMGSLLYRLSKHSRFLRAFLGIRRYGSSKGGGVGLGAPPSFWSLNPWGRYGLKREWEEMSPMQVFLNSTKMILATWFGGSTTWMGADPVWWRNCVGFGLFVAAKDALQLLHLWLAKKELESRKVKDKDFAGVDIRELDLLPEFFAGREGLRRVATI</sequence>
<comment type="subcellular location">
    <subcellularLocation>
        <location evidence="1">Membrane</location>
        <topology evidence="1">Multi-pass membrane protein</topology>
    </subcellularLocation>
</comment>
<dbReference type="InterPro" id="IPR011016">
    <property type="entry name" value="Znf_RING-CH"/>
</dbReference>
<evidence type="ECO:0000313" key="11">
    <source>
        <dbReference type="EMBL" id="PPQ76129.1"/>
    </source>
</evidence>
<dbReference type="SUPFAM" id="SSF57850">
    <property type="entry name" value="RING/U-box"/>
    <property type="match status" value="1"/>
</dbReference>
<evidence type="ECO:0000259" key="10">
    <source>
        <dbReference type="PROSITE" id="PS51292"/>
    </source>
</evidence>
<keyword evidence="3" id="KW-0479">Metal-binding</keyword>
<organism evidence="11 12">
    <name type="scientific">Gymnopilus dilepis</name>
    <dbReference type="NCBI Taxonomy" id="231916"/>
    <lineage>
        <taxon>Eukaryota</taxon>
        <taxon>Fungi</taxon>
        <taxon>Dikarya</taxon>
        <taxon>Basidiomycota</taxon>
        <taxon>Agaricomycotina</taxon>
        <taxon>Agaricomycetes</taxon>
        <taxon>Agaricomycetidae</taxon>
        <taxon>Agaricales</taxon>
        <taxon>Agaricineae</taxon>
        <taxon>Hymenogastraceae</taxon>
        <taxon>Gymnopilus</taxon>
    </lineage>
</organism>
<name>A0A409WCB5_9AGAR</name>
<feature type="domain" description="RING-CH-type" evidence="10">
    <location>
        <begin position="12"/>
        <end position="85"/>
    </location>
</feature>
<dbReference type="SMART" id="SM00744">
    <property type="entry name" value="RINGv"/>
    <property type="match status" value="1"/>
</dbReference>
<keyword evidence="6 9" id="KW-1133">Transmembrane helix</keyword>
<keyword evidence="2 9" id="KW-0812">Transmembrane</keyword>
<keyword evidence="4" id="KW-0863">Zinc-finger</keyword>
<evidence type="ECO:0000256" key="7">
    <source>
        <dbReference type="ARBA" id="ARBA00023136"/>
    </source>
</evidence>
<reference evidence="11 12" key="1">
    <citation type="journal article" date="2018" name="Evol. Lett.">
        <title>Horizontal gene cluster transfer increased hallucinogenic mushroom diversity.</title>
        <authorList>
            <person name="Reynolds H.T."/>
            <person name="Vijayakumar V."/>
            <person name="Gluck-Thaler E."/>
            <person name="Korotkin H.B."/>
            <person name="Matheny P.B."/>
            <person name="Slot J.C."/>
        </authorList>
    </citation>
    <scope>NUCLEOTIDE SEQUENCE [LARGE SCALE GENOMIC DNA]</scope>
    <source>
        <strain evidence="11 12">SRW20</strain>
    </source>
</reference>
<dbReference type="OrthoDB" id="5817083at2759"/>
<evidence type="ECO:0000256" key="8">
    <source>
        <dbReference type="SAM" id="MobiDB-lite"/>
    </source>
</evidence>
<keyword evidence="12" id="KW-1185">Reference proteome</keyword>
<feature type="region of interest" description="Disordered" evidence="8">
    <location>
        <begin position="297"/>
        <end position="346"/>
    </location>
</feature>
<dbReference type="PANTHER" id="PTHR46283">
    <property type="entry name" value="E3 UBIQUITIN-PROTEIN LIGASE MARCH5"/>
    <property type="match status" value="1"/>
</dbReference>
<dbReference type="STRING" id="231916.A0A409WCB5"/>
<comment type="caution">
    <text evidence="11">The sequence shown here is derived from an EMBL/GenBank/DDBJ whole genome shotgun (WGS) entry which is preliminary data.</text>
</comment>
<dbReference type="EMBL" id="NHYE01005193">
    <property type="protein sequence ID" value="PPQ76129.1"/>
    <property type="molecule type" value="Genomic_DNA"/>
</dbReference>
<feature type="transmembrane region" description="Helical" evidence="9">
    <location>
        <begin position="108"/>
        <end position="137"/>
    </location>
</feature>
<evidence type="ECO:0000256" key="5">
    <source>
        <dbReference type="ARBA" id="ARBA00022833"/>
    </source>
</evidence>
<dbReference type="Pfam" id="PF12906">
    <property type="entry name" value="RINGv"/>
    <property type="match status" value="1"/>
</dbReference>
<gene>
    <name evidence="11" type="ORF">CVT26_011660</name>
</gene>
<evidence type="ECO:0000256" key="1">
    <source>
        <dbReference type="ARBA" id="ARBA00004141"/>
    </source>
</evidence>
<proteinExistence type="predicted"/>
<feature type="transmembrane region" description="Helical" evidence="9">
    <location>
        <begin position="229"/>
        <end position="250"/>
    </location>
</feature>
<dbReference type="InParanoid" id="A0A409WCB5"/>
<dbReference type="PROSITE" id="PS51292">
    <property type="entry name" value="ZF_RING_CH"/>
    <property type="match status" value="1"/>
</dbReference>
<evidence type="ECO:0000256" key="2">
    <source>
        <dbReference type="ARBA" id="ARBA00022692"/>
    </source>
</evidence>
<keyword evidence="5" id="KW-0862">Zinc</keyword>
<keyword evidence="7 9" id="KW-0472">Membrane</keyword>
<accession>A0A409WCB5</accession>
<feature type="compositionally biased region" description="Low complexity" evidence="8">
    <location>
        <begin position="330"/>
        <end position="346"/>
    </location>
</feature>